<evidence type="ECO:0000259" key="4">
    <source>
        <dbReference type="SMART" id="SM00943"/>
    </source>
</evidence>
<dbReference type="SUPFAM" id="SSF52540">
    <property type="entry name" value="P-loop containing nucleoside triphosphate hydrolases"/>
    <property type="match status" value="1"/>
</dbReference>
<dbReference type="SMART" id="SM00943">
    <property type="entry name" value="Prim-Pol"/>
    <property type="match status" value="1"/>
</dbReference>
<name>A0A840F293_9ACTN</name>
<dbReference type="Pfam" id="PF08706">
    <property type="entry name" value="D5_N"/>
    <property type="match status" value="1"/>
</dbReference>
<feature type="region of interest" description="Disordered" evidence="2">
    <location>
        <begin position="1"/>
        <end position="21"/>
    </location>
</feature>
<keyword evidence="1" id="KW-0378">Hydrolase</keyword>
<dbReference type="SMART" id="SM00885">
    <property type="entry name" value="D5_N"/>
    <property type="match status" value="1"/>
</dbReference>
<organism evidence="5 6">
    <name type="scientific">Gordonia humi</name>
    <dbReference type="NCBI Taxonomy" id="686429"/>
    <lineage>
        <taxon>Bacteria</taxon>
        <taxon>Bacillati</taxon>
        <taxon>Actinomycetota</taxon>
        <taxon>Actinomycetes</taxon>
        <taxon>Mycobacteriales</taxon>
        <taxon>Gordoniaceae</taxon>
        <taxon>Gordonia</taxon>
    </lineage>
</organism>
<evidence type="ECO:0000313" key="6">
    <source>
        <dbReference type="Proteomes" id="UP000551501"/>
    </source>
</evidence>
<dbReference type="Gene3D" id="3.40.50.300">
    <property type="entry name" value="P-loop containing nucleotide triphosphate hydrolases"/>
    <property type="match status" value="1"/>
</dbReference>
<proteinExistence type="predicted"/>
<dbReference type="AlphaFoldDB" id="A0A840F293"/>
<dbReference type="InterPro" id="IPR015330">
    <property type="entry name" value="DNA_primase/pol_bifunc_N"/>
</dbReference>
<dbReference type="InterPro" id="IPR027417">
    <property type="entry name" value="P-loop_NTPase"/>
</dbReference>
<evidence type="ECO:0008006" key="7">
    <source>
        <dbReference type="Google" id="ProtNLM"/>
    </source>
</evidence>
<dbReference type="GO" id="GO:0016787">
    <property type="term" value="F:hydrolase activity"/>
    <property type="evidence" value="ECO:0007669"/>
    <property type="project" value="UniProtKB-KW"/>
</dbReference>
<feature type="domain" description="DNA primase/polymerase bifunctional N-terminal" evidence="4">
    <location>
        <begin position="40"/>
        <end position="208"/>
    </location>
</feature>
<dbReference type="Proteomes" id="UP000551501">
    <property type="component" value="Unassembled WGS sequence"/>
</dbReference>
<dbReference type="InterPro" id="IPR051620">
    <property type="entry name" value="ORF904-like_C"/>
</dbReference>
<dbReference type="EMBL" id="JACIFP010000001">
    <property type="protein sequence ID" value="MBB4136076.1"/>
    <property type="molecule type" value="Genomic_DNA"/>
</dbReference>
<dbReference type="Pfam" id="PF09250">
    <property type="entry name" value="Prim-Pol"/>
    <property type="match status" value="1"/>
</dbReference>
<feature type="region of interest" description="Disordered" evidence="2">
    <location>
        <begin position="45"/>
        <end position="71"/>
    </location>
</feature>
<sequence length="936" mass="101298">MSHNDRTPARGGGPAGHVDDVHLKTSRHAPDSTRNVAAEATKLAGSGLGTPLPLPAEAKFPPPKGTTGWDHPRPHLDEALAALDDHDGNVALRLADGVVGIDVDQYGDKHGVKTMRAKVDKLGPLPLTYASTSRDIETGSAIHFYRVPAGVRLSGKVGADVEIIQPGHRYAVVAPSVVGDRRYRWYDLDGEPCDAPNVDDLPDLPTAWLDAYLKGTAPNPRADIVEFGDVDEALAWCAIEVPFADLPMSGAMTRATADDKLADEMSVGAHDAMTARVHQVVQLAAEGHHGVSAALDRIRTAFGAEVLGGTDGEARRDLTSASLEWQRAVCGAVSKLRADVESGRTILSTLGGYAADDANLDLAVFSAWLADAEHKRENVTVPTSEPADAPPVTVPRIIDKRATDGERDLATIFATYYRDRLRWVDDRKVWARYDDAERLWQLSTADDPRVVGMWHALREDQGLQCIVGNGEFGDVPGSLRLARSVIESARDMLFSSSTDFDNLPEHEWPCANGVLDTRTRTLRPYSAADLVTERFAVAFDPTATAERLDEWMTHAFSPAADDGEPDLASGAERARFVRRYQVAAQVPTFSAVTHQFLVMNGPGGSGKGTFGADLPRALFARYFRTMDGGYFLKRNATGKHRGNIADSITGARLVAVDEAIGTAAAIDTDFLKEFTGSATMHTERKHGTPGEAPRPLLTFLTNDTDMNFGKQDTGIRRRMIAVSLPWGADHREATGQTGDHRGLFRDLFEAEGSGVLNMYLDALDEVRANYAANGDPLAVPEDIKAETAETWSTSSFVGRALQHFRPIGPDEIDAPVLTLDGVHAFLWDLAEATEPGGAVGVGLKGPRELRRDILAVFPGARVDEPGKGRGRIPGLGDHKFTRVHRLTAASDSGAYLVEETSAAPRVTTDEVDEWRADHPRVAKVKVARTLKFTDET</sequence>
<evidence type="ECO:0000256" key="1">
    <source>
        <dbReference type="ARBA" id="ARBA00022801"/>
    </source>
</evidence>
<dbReference type="InterPro" id="IPR014818">
    <property type="entry name" value="Phage/plasmid_primase_P4_C"/>
</dbReference>
<evidence type="ECO:0000259" key="3">
    <source>
        <dbReference type="SMART" id="SM00885"/>
    </source>
</evidence>
<gene>
    <name evidence="5" type="ORF">BKA16_002628</name>
</gene>
<dbReference type="RefSeq" id="WP_183371057.1">
    <property type="nucleotide sequence ID" value="NZ_BAABHL010000040.1"/>
</dbReference>
<accession>A0A840F293</accession>
<evidence type="ECO:0000256" key="2">
    <source>
        <dbReference type="SAM" id="MobiDB-lite"/>
    </source>
</evidence>
<protein>
    <recommendedName>
        <fullName evidence="7">DNA primase/polymerase bifunctional N-terminal domain-containing protein</fullName>
    </recommendedName>
</protein>
<reference evidence="5 6" key="1">
    <citation type="submission" date="2020-08" db="EMBL/GenBank/DDBJ databases">
        <title>Sequencing the genomes of 1000 actinobacteria strains.</title>
        <authorList>
            <person name="Klenk H.-P."/>
        </authorList>
    </citation>
    <scope>NUCLEOTIDE SEQUENCE [LARGE SCALE GENOMIC DNA]</scope>
    <source>
        <strain evidence="5 6">DSM 45298</strain>
    </source>
</reference>
<evidence type="ECO:0000313" key="5">
    <source>
        <dbReference type="EMBL" id="MBB4136076.1"/>
    </source>
</evidence>
<dbReference type="PANTHER" id="PTHR35372:SF2">
    <property type="entry name" value="SF3 HELICASE DOMAIN-CONTAINING PROTEIN"/>
    <property type="match status" value="1"/>
</dbReference>
<keyword evidence="6" id="KW-1185">Reference proteome</keyword>
<comment type="caution">
    <text evidence="5">The sequence shown here is derived from an EMBL/GenBank/DDBJ whole genome shotgun (WGS) entry which is preliminary data.</text>
</comment>
<feature type="domain" description="Bacteriophage/plasmid primase P4 C-terminal" evidence="3">
    <location>
        <begin position="410"/>
        <end position="557"/>
    </location>
</feature>
<dbReference type="PANTHER" id="PTHR35372">
    <property type="entry name" value="ATP BINDING PROTEIN-RELATED"/>
    <property type="match status" value="1"/>
</dbReference>
<dbReference type="SUPFAM" id="SSF56747">
    <property type="entry name" value="Prim-pol domain"/>
    <property type="match status" value="1"/>
</dbReference>